<organism evidence="8">
    <name type="scientific">Sesamum calycinum</name>
    <dbReference type="NCBI Taxonomy" id="2727403"/>
    <lineage>
        <taxon>Eukaryota</taxon>
        <taxon>Viridiplantae</taxon>
        <taxon>Streptophyta</taxon>
        <taxon>Embryophyta</taxon>
        <taxon>Tracheophyta</taxon>
        <taxon>Spermatophyta</taxon>
        <taxon>Magnoliopsida</taxon>
        <taxon>eudicotyledons</taxon>
        <taxon>Gunneridae</taxon>
        <taxon>Pentapetalae</taxon>
        <taxon>asterids</taxon>
        <taxon>lamiids</taxon>
        <taxon>Lamiales</taxon>
        <taxon>Pedaliaceae</taxon>
        <taxon>Sesamum</taxon>
    </lineage>
</organism>
<dbReference type="PANTHER" id="PTHR47963">
    <property type="entry name" value="DEAD-BOX ATP-DEPENDENT RNA HELICASE 47, MITOCHONDRIAL"/>
    <property type="match status" value="1"/>
</dbReference>
<dbReference type="EMBL" id="JACGWM010001689">
    <property type="protein sequence ID" value="KAL0289524.1"/>
    <property type="molecule type" value="Genomic_DNA"/>
</dbReference>
<evidence type="ECO:0000256" key="1">
    <source>
        <dbReference type="ARBA" id="ARBA00012552"/>
    </source>
</evidence>
<dbReference type="EC" id="3.6.4.13" evidence="1"/>
<keyword evidence="4 8" id="KW-0347">Helicase</keyword>
<comment type="catalytic activity">
    <reaction evidence="6">
        <text>ATP + H2O = ADP + phosphate + H(+)</text>
        <dbReference type="Rhea" id="RHEA:13065"/>
        <dbReference type="ChEBI" id="CHEBI:15377"/>
        <dbReference type="ChEBI" id="CHEBI:15378"/>
        <dbReference type="ChEBI" id="CHEBI:30616"/>
        <dbReference type="ChEBI" id="CHEBI:43474"/>
        <dbReference type="ChEBI" id="CHEBI:456216"/>
        <dbReference type="EC" id="3.6.4.13"/>
    </reaction>
</comment>
<dbReference type="GO" id="GO:0005524">
    <property type="term" value="F:ATP binding"/>
    <property type="evidence" value="ECO:0007669"/>
    <property type="project" value="UniProtKB-KW"/>
</dbReference>
<dbReference type="InterPro" id="IPR050547">
    <property type="entry name" value="DEAD_box_RNA_helicases"/>
</dbReference>
<gene>
    <name evidence="8" type="ORF">Scaly_2701500</name>
</gene>
<name>A0AAW2J501_9LAMI</name>
<accession>A0AAW2J501</accession>
<evidence type="ECO:0000256" key="2">
    <source>
        <dbReference type="ARBA" id="ARBA00022741"/>
    </source>
</evidence>
<reference evidence="8" key="1">
    <citation type="submission" date="2020-06" db="EMBL/GenBank/DDBJ databases">
        <authorList>
            <person name="Li T."/>
            <person name="Hu X."/>
            <person name="Zhang T."/>
            <person name="Song X."/>
            <person name="Zhang H."/>
            <person name="Dai N."/>
            <person name="Sheng W."/>
            <person name="Hou X."/>
            <person name="Wei L."/>
        </authorList>
    </citation>
    <scope>NUCLEOTIDE SEQUENCE</scope>
    <source>
        <strain evidence="8">KEN8</strain>
        <tissue evidence="8">Leaf</tissue>
    </source>
</reference>
<protein>
    <recommendedName>
        <fullName evidence="1">RNA helicase</fullName>
        <ecNumber evidence="1">3.6.4.13</ecNumber>
    </recommendedName>
</protein>
<evidence type="ECO:0000313" key="8">
    <source>
        <dbReference type="EMBL" id="KAL0289524.1"/>
    </source>
</evidence>
<comment type="caution">
    <text evidence="8">The sequence shown here is derived from an EMBL/GenBank/DDBJ whole genome shotgun (WGS) entry which is preliminary data.</text>
</comment>
<keyword evidence="2" id="KW-0547">Nucleotide-binding</keyword>
<dbReference type="InterPro" id="IPR027417">
    <property type="entry name" value="P-loop_NTPase"/>
</dbReference>
<keyword evidence="3" id="KW-0378">Hydrolase</keyword>
<dbReference type="SUPFAM" id="SSF52540">
    <property type="entry name" value="P-loop containing nucleoside triphosphate hydrolases"/>
    <property type="match status" value="1"/>
</dbReference>
<proteinExistence type="predicted"/>
<evidence type="ECO:0000256" key="6">
    <source>
        <dbReference type="ARBA" id="ARBA00047984"/>
    </source>
</evidence>
<keyword evidence="5" id="KW-0067">ATP-binding</keyword>
<feature type="non-terminal residue" evidence="8">
    <location>
        <position position="1"/>
    </location>
</feature>
<evidence type="ECO:0000256" key="5">
    <source>
        <dbReference type="ARBA" id="ARBA00022840"/>
    </source>
</evidence>
<dbReference type="InterPro" id="IPR059027">
    <property type="entry name" value="DD_DDX21-DDX50"/>
</dbReference>
<evidence type="ECO:0000256" key="3">
    <source>
        <dbReference type="ARBA" id="ARBA00022801"/>
    </source>
</evidence>
<reference evidence="8" key="2">
    <citation type="journal article" date="2024" name="Plant">
        <title>Genomic evolution and insights into agronomic trait innovations of Sesamum species.</title>
        <authorList>
            <person name="Miao H."/>
            <person name="Wang L."/>
            <person name="Qu L."/>
            <person name="Liu H."/>
            <person name="Sun Y."/>
            <person name="Le M."/>
            <person name="Wang Q."/>
            <person name="Wei S."/>
            <person name="Zheng Y."/>
            <person name="Lin W."/>
            <person name="Duan Y."/>
            <person name="Cao H."/>
            <person name="Xiong S."/>
            <person name="Wang X."/>
            <person name="Wei L."/>
            <person name="Li C."/>
            <person name="Ma Q."/>
            <person name="Ju M."/>
            <person name="Zhao R."/>
            <person name="Li G."/>
            <person name="Mu C."/>
            <person name="Tian Q."/>
            <person name="Mei H."/>
            <person name="Zhang T."/>
            <person name="Gao T."/>
            <person name="Zhang H."/>
        </authorList>
    </citation>
    <scope>NUCLEOTIDE SEQUENCE</scope>
    <source>
        <strain evidence="8">KEN8</strain>
    </source>
</reference>
<evidence type="ECO:0000256" key="4">
    <source>
        <dbReference type="ARBA" id="ARBA00022806"/>
    </source>
</evidence>
<dbReference type="Pfam" id="PF26142">
    <property type="entry name" value="DD_DDX21-DDX50"/>
    <property type="match status" value="1"/>
</dbReference>
<feature type="domain" description="DDX21/DDX50 dimerisation" evidence="7">
    <location>
        <begin position="102"/>
        <end position="150"/>
    </location>
</feature>
<evidence type="ECO:0000259" key="7">
    <source>
        <dbReference type="Pfam" id="PF26142"/>
    </source>
</evidence>
<dbReference type="PANTHER" id="PTHR47963:SF8">
    <property type="entry name" value="ATP-DEPENDENT RNA HELICASE DEAD"/>
    <property type="match status" value="1"/>
</dbReference>
<dbReference type="Gene3D" id="3.40.50.300">
    <property type="entry name" value="P-loop containing nucleotide triphosphate hydrolases"/>
    <property type="match status" value="1"/>
</dbReference>
<dbReference type="GO" id="GO:0016787">
    <property type="term" value="F:hydrolase activity"/>
    <property type="evidence" value="ECO:0007669"/>
    <property type="project" value="UniProtKB-KW"/>
</dbReference>
<dbReference type="AlphaFoldDB" id="A0AAW2J501"/>
<dbReference type="GO" id="GO:0003723">
    <property type="term" value="F:RNA binding"/>
    <property type="evidence" value="ECO:0007669"/>
    <property type="project" value="TreeGrafter"/>
</dbReference>
<dbReference type="GO" id="GO:0003724">
    <property type="term" value="F:RNA helicase activity"/>
    <property type="evidence" value="ECO:0007669"/>
    <property type="project" value="UniProtKB-EC"/>
</dbReference>
<sequence>AFHSFPCCPLSPLAQYLCSDCTLWELPVVVGVFEFVLLMGFLVVHYELPNDPETFVHRSGRTGRAGKEGTAVLMFTSSQRRTVKSLERDVGCKFEFISPPSVQEVLESSAEQVVATLKGVHPESVEYFTPTAQKLFEQQGVDALAAALATLSGFLSDVYSAAADEIGKIHLIADQNVQGAVFDLPEEIAKELLNKELPPGNIFSKIAKAVTKRRGGRGGRTETGGLGTREAVGAIVNGDINTYVIVFLYVSYLKCEDITEAETLEVLASTVGVLVTVHLNAPTRMTTSLPLVHHPPVAACENVKSLRSSNKALD</sequence>